<evidence type="ECO:0000256" key="1">
    <source>
        <dbReference type="SAM" id="SignalP"/>
    </source>
</evidence>
<keyword evidence="3" id="KW-1185">Reference proteome</keyword>
<dbReference type="AlphaFoldDB" id="A0A3M0KAM8"/>
<accession>A0A3M0KAM8</accession>
<name>A0A3M0KAM8_HIRRU</name>
<dbReference type="EMBL" id="QRBI01000112">
    <property type="protein sequence ID" value="RMC10178.1"/>
    <property type="molecule type" value="Genomic_DNA"/>
</dbReference>
<comment type="caution">
    <text evidence="2">The sequence shown here is derived from an EMBL/GenBank/DDBJ whole genome shotgun (WGS) entry which is preliminary data.</text>
</comment>
<proteinExistence type="predicted"/>
<sequence>MTSLLLLATPFLIQARMPLALLATWAHCWLMFSCCHQHPQVPFLLGTVQPQCPQPVTLQGVVVAKVQDSALGLTKLHPIGLCPSIQPFQISLQSPPTFQQINTRSQLSVICKFTNQRFNTLIHVINKNIELLMLMFYRIIGRLGSEETVKII</sequence>
<evidence type="ECO:0008006" key="4">
    <source>
        <dbReference type="Google" id="ProtNLM"/>
    </source>
</evidence>
<keyword evidence="1" id="KW-0732">Signal</keyword>
<evidence type="ECO:0000313" key="2">
    <source>
        <dbReference type="EMBL" id="RMC10178.1"/>
    </source>
</evidence>
<reference evidence="2 3" key="1">
    <citation type="submission" date="2018-07" db="EMBL/GenBank/DDBJ databases">
        <title>A high quality draft genome assembly of the barn swallow (H. rustica rustica).</title>
        <authorList>
            <person name="Formenti G."/>
            <person name="Chiara M."/>
            <person name="Poveda L."/>
            <person name="Francoijs K.-J."/>
            <person name="Bonisoli-Alquati A."/>
            <person name="Canova L."/>
            <person name="Gianfranceschi L."/>
            <person name="Horner D.S."/>
            <person name="Saino N."/>
        </authorList>
    </citation>
    <scope>NUCLEOTIDE SEQUENCE [LARGE SCALE GENOMIC DNA]</scope>
    <source>
        <strain evidence="2">Chelidonia</strain>
        <tissue evidence="2">Blood</tissue>
    </source>
</reference>
<dbReference type="Proteomes" id="UP000269221">
    <property type="component" value="Unassembled WGS sequence"/>
</dbReference>
<feature type="chain" id="PRO_5018202747" description="Secreted protein" evidence="1">
    <location>
        <begin position="16"/>
        <end position="152"/>
    </location>
</feature>
<organism evidence="2 3">
    <name type="scientific">Hirundo rustica rustica</name>
    <dbReference type="NCBI Taxonomy" id="333673"/>
    <lineage>
        <taxon>Eukaryota</taxon>
        <taxon>Metazoa</taxon>
        <taxon>Chordata</taxon>
        <taxon>Craniata</taxon>
        <taxon>Vertebrata</taxon>
        <taxon>Euteleostomi</taxon>
        <taxon>Archelosauria</taxon>
        <taxon>Archosauria</taxon>
        <taxon>Dinosauria</taxon>
        <taxon>Saurischia</taxon>
        <taxon>Theropoda</taxon>
        <taxon>Coelurosauria</taxon>
        <taxon>Aves</taxon>
        <taxon>Neognathae</taxon>
        <taxon>Neoaves</taxon>
        <taxon>Telluraves</taxon>
        <taxon>Australaves</taxon>
        <taxon>Passeriformes</taxon>
        <taxon>Sylvioidea</taxon>
        <taxon>Hirundinidae</taxon>
        <taxon>Hirundo</taxon>
    </lineage>
</organism>
<evidence type="ECO:0000313" key="3">
    <source>
        <dbReference type="Proteomes" id="UP000269221"/>
    </source>
</evidence>
<feature type="signal peptide" evidence="1">
    <location>
        <begin position="1"/>
        <end position="15"/>
    </location>
</feature>
<protein>
    <recommendedName>
        <fullName evidence="4">Secreted protein</fullName>
    </recommendedName>
</protein>
<dbReference type="OrthoDB" id="9400281at2759"/>
<gene>
    <name evidence="2" type="ORF">DUI87_12978</name>
</gene>